<dbReference type="SUPFAM" id="SSF88874">
    <property type="entry name" value="Receptor-binding domain of short tail fibre protein gp12"/>
    <property type="match status" value="1"/>
</dbReference>
<organism evidence="2 3">
    <name type="scientific">Vibrio cidicii</name>
    <dbReference type="NCBI Taxonomy" id="1763883"/>
    <lineage>
        <taxon>Bacteria</taxon>
        <taxon>Pseudomonadati</taxon>
        <taxon>Pseudomonadota</taxon>
        <taxon>Gammaproteobacteria</taxon>
        <taxon>Vibrionales</taxon>
        <taxon>Vibrionaceae</taxon>
        <taxon>Vibrio</taxon>
    </lineage>
</organism>
<dbReference type="AlphaFoldDB" id="A0A151L0U0"/>
<accession>A0A151L0U0</accession>
<dbReference type="Proteomes" id="UP000075346">
    <property type="component" value="Unassembled WGS sequence"/>
</dbReference>
<dbReference type="RefSeq" id="WP_061896412.1">
    <property type="nucleotide sequence ID" value="NZ_LOBR01000012.1"/>
</dbReference>
<comment type="caution">
    <text evidence="2">The sequence shown here is derived from an EMBL/GenBank/DDBJ whole genome shotgun (WGS) entry which is preliminary data.</text>
</comment>
<dbReference type="InterPro" id="IPR037053">
    <property type="entry name" value="Phage_tail_collar_dom_sf"/>
</dbReference>
<evidence type="ECO:0000313" key="2">
    <source>
        <dbReference type="EMBL" id="KYN89849.1"/>
    </source>
</evidence>
<evidence type="ECO:0000259" key="1">
    <source>
        <dbReference type="Pfam" id="PF07484"/>
    </source>
</evidence>
<name>A0A151L0U0_9VIBR</name>
<dbReference type="EMBL" id="LOBR01000012">
    <property type="protein sequence ID" value="KYN89849.1"/>
    <property type="molecule type" value="Genomic_DNA"/>
</dbReference>
<gene>
    <name evidence="2" type="ORF">ATY37_11220</name>
</gene>
<dbReference type="InterPro" id="IPR011083">
    <property type="entry name" value="Phage_tail_collar_dom"/>
</dbReference>
<evidence type="ECO:0000313" key="3">
    <source>
        <dbReference type="Proteomes" id="UP000075346"/>
    </source>
</evidence>
<proteinExistence type="predicted"/>
<dbReference type="Gene3D" id="3.90.1340.10">
    <property type="entry name" value="Phage tail collar domain"/>
    <property type="match status" value="1"/>
</dbReference>
<sequence>MEGFIGQLTMFAGNYSPFKWAYCDGQLLSVSGNEALFSLLGTAYGGDGRSSFGFPDMRGRLPMGFGSGPGLTPTQIGTMKGVETVTLDINQIPSHSHNFQVSNNNATGTIPTGQVLGQADIYCEPATAQYNNGPSAMYEGMIASTGSYDAHENKMPSLGINFIICLNGIYPSRN</sequence>
<protein>
    <submittedName>
        <fullName evidence="2">Phage tail protein</fullName>
    </submittedName>
</protein>
<feature type="domain" description="Phage tail collar" evidence="1">
    <location>
        <begin position="6"/>
        <end position="62"/>
    </location>
</feature>
<reference evidence="3" key="1">
    <citation type="submission" date="2015-12" db="EMBL/GenBank/DDBJ databases">
        <authorList>
            <person name="Shamseldin A."/>
            <person name="Moawad H."/>
            <person name="Abd El-Rahim W.M."/>
            <person name="Sadowsky M.J."/>
        </authorList>
    </citation>
    <scope>NUCLEOTIDE SEQUENCE [LARGE SCALE GENOMIC DNA]</scope>
    <source>
        <strain evidence="3">2538-88</strain>
    </source>
</reference>
<dbReference type="Pfam" id="PF07484">
    <property type="entry name" value="Collar"/>
    <property type="match status" value="1"/>
</dbReference>